<proteinExistence type="predicted"/>
<dbReference type="FunFam" id="3.40.50.200:FF:000015">
    <property type="entry name" value="Tripeptidyl peptidase A"/>
    <property type="match status" value="1"/>
</dbReference>
<name>A0A8T9CGM9_9HELO</name>
<evidence type="ECO:0000313" key="18">
    <source>
        <dbReference type="EMBL" id="TVY84621.1"/>
    </source>
</evidence>
<feature type="binding site" evidence="15">
    <location>
        <position position="600"/>
    </location>
    <ligand>
        <name>Ca(2+)</name>
        <dbReference type="ChEBI" id="CHEBI:29108"/>
    </ligand>
</feature>
<feature type="signal peptide" evidence="16">
    <location>
        <begin position="1"/>
        <end position="18"/>
    </location>
</feature>
<dbReference type="OrthoDB" id="409122at2759"/>
<evidence type="ECO:0000256" key="1">
    <source>
        <dbReference type="ARBA" id="ARBA00001910"/>
    </source>
</evidence>
<keyword evidence="10 15" id="KW-0720">Serine protease</keyword>
<accession>A0A8T9CGM9</accession>
<feature type="domain" description="Peptidase S53" evidence="17">
    <location>
        <begin position="228"/>
        <end position="620"/>
    </location>
</feature>
<keyword evidence="9 15" id="KW-0378">Hydrolase</keyword>
<evidence type="ECO:0000259" key="17">
    <source>
        <dbReference type="PROSITE" id="PS51695"/>
    </source>
</evidence>
<evidence type="ECO:0000256" key="14">
    <source>
        <dbReference type="ARBA" id="ARBA00023180"/>
    </source>
</evidence>
<evidence type="ECO:0000256" key="15">
    <source>
        <dbReference type="PROSITE-ProRule" id="PRU01032"/>
    </source>
</evidence>
<dbReference type="GO" id="GO:0008240">
    <property type="term" value="F:tripeptidyl-peptidase activity"/>
    <property type="evidence" value="ECO:0007669"/>
    <property type="project" value="UniProtKB-EC"/>
</dbReference>
<dbReference type="SMART" id="SM00944">
    <property type="entry name" value="Pro-kuma_activ"/>
    <property type="match status" value="1"/>
</dbReference>
<dbReference type="InterPro" id="IPR050819">
    <property type="entry name" value="Tripeptidyl-peptidase_I"/>
</dbReference>
<evidence type="ECO:0000256" key="6">
    <source>
        <dbReference type="ARBA" id="ARBA00022670"/>
    </source>
</evidence>
<feature type="binding site" evidence="15">
    <location>
        <position position="598"/>
    </location>
    <ligand>
        <name>Ca(2+)</name>
        <dbReference type="ChEBI" id="CHEBI:29108"/>
    </ligand>
</feature>
<evidence type="ECO:0000256" key="9">
    <source>
        <dbReference type="ARBA" id="ARBA00022801"/>
    </source>
</evidence>
<dbReference type="GO" id="GO:0004252">
    <property type="term" value="F:serine-type endopeptidase activity"/>
    <property type="evidence" value="ECO:0007669"/>
    <property type="project" value="UniProtKB-UniRule"/>
</dbReference>
<protein>
    <recommendedName>
        <fullName evidence="4">tripeptidyl-peptidase II</fullName>
        <ecNumber evidence="4">3.4.14.10</ecNumber>
    </recommendedName>
</protein>
<keyword evidence="13" id="KW-0865">Zymogen</keyword>
<reference evidence="18 19" key="1">
    <citation type="submission" date="2018-05" db="EMBL/GenBank/DDBJ databases">
        <title>Genome sequencing and assembly of the regulated plant pathogen Lachnellula willkommii and related sister species for the development of diagnostic species identification markers.</title>
        <authorList>
            <person name="Giroux E."/>
            <person name="Bilodeau G."/>
        </authorList>
    </citation>
    <scope>NUCLEOTIDE SEQUENCE [LARGE SCALE GENOMIC DNA]</scope>
    <source>
        <strain evidence="18 19">CBS 268.59</strain>
    </source>
</reference>
<dbReference type="InterPro" id="IPR030400">
    <property type="entry name" value="Sedolisin_dom"/>
</dbReference>
<keyword evidence="11 15" id="KW-0106">Calcium</keyword>
<dbReference type="GO" id="GO:0005576">
    <property type="term" value="C:extracellular region"/>
    <property type="evidence" value="ECO:0007669"/>
    <property type="project" value="UniProtKB-SubCell"/>
</dbReference>
<dbReference type="Proteomes" id="UP000469558">
    <property type="component" value="Unassembled WGS sequence"/>
</dbReference>
<keyword evidence="6 15" id="KW-0645">Protease</keyword>
<evidence type="ECO:0000313" key="19">
    <source>
        <dbReference type="Proteomes" id="UP000469558"/>
    </source>
</evidence>
<evidence type="ECO:0000256" key="5">
    <source>
        <dbReference type="ARBA" id="ARBA00022525"/>
    </source>
</evidence>
<keyword evidence="7 15" id="KW-0479">Metal-binding</keyword>
<keyword evidence="5" id="KW-0964">Secreted</keyword>
<dbReference type="InterPro" id="IPR000209">
    <property type="entry name" value="Peptidase_S8/S53_dom"/>
</dbReference>
<feature type="chain" id="PRO_5035908014" description="tripeptidyl-peptidase II" evidence="16">
    <location>
        <begin position="19"/>
        <end position="623"/>
    </location>
</feature>
<feature type="active site" description="Charge relay system" evidence="15">
    <location>
        <position position="304"/>
    </location>
</feature>
<dbReference type="EMBL" id="QGMK01000069">
    <property type="protein sequence ID" value="TVY84621.1"/>
    <property type="molecule type" value="Genomic_DNA"/>
</dbReference>
<evidence type="ECO:0000256" key="2">
    <source>
        <dbReference type="ARBA" id="ARBA00002451"/>
    </source>
</evidence>
<comment type="catalytic activity">
    <reaction evidence="1">
        <text>Release of an N-terminal tripeptide from a polypeptide.</text>
        <dbReference type="EC" id="3.4.14.10"/>
    </reaction>
</comment>
<evidence type="ECO:0000256" key="3">
    <source>
        <dbReference type="ARBA" id="ARBA00004239"/>
    </source>
</evidence>
<comment type="function">
    <text evidence="2">Secreted tripeptidyl-peptidase which degrades proteins at acidic pHs and is involved in virulence.</text>
</comment>
<keyword evidence="12" id="KW-0843">Virulence</keyword>
<feature type="binding site" evidence="15">
    <location>
        <position position="559"/>
    </location>
    <ligand>
        <name>Ca(2+)</name>
        <dbReference type="ChEBI" id="CHEBI:29108"/>
    </ligand>
</feature>
<dbReference type="AlphaFoldDB" id="A0A8T9CGM9"/>
<dbReference type="InterPro" id="IPR015366">
    <property type="entry name" value="S53_propep"/>
</dbReference>
<dbReference type="CDD" id="cd11377">
    <property type="entry name" value="Pro-peptidase_S53"/>
    <property type="match status" value="1"/>
</dbReference>
<gene>
    <name evidence="18" type="primary">sed2_2</name>
    <name evidence="18" type="ORF">LSUE1_G001512</name>
</gene>
<dbReference type="Gene3D" id="3.40.50.200">
    <property type="entry name" value="Peptidase S8/S53 domain"/>
    <property type="match status" value="1"/>
</dbReference>
<sequence>MLASSILSFALVSSQVVALSDSIQVVENLQTPPPSWFQSRPASPDHTFQLSIALQRDQHIEEALYKISTPSHPEYRKHLSGSEAQGLLSPDKDSQNTILAWLHRNNVSDSDITNDAHWIRFNTTVANANTMLAAQFTWYKNAQCGTEVLRTLRYSLPQRLHHTISLISPTTRFYSMKAMKQNSHQSHVDHEDLRRRTVPRDVDSIKQEKRGNGGLQERATIDPTCNRTITPTCLKALYNVPSNLTLSKARGVGVYASQNQVAKFEDFRLFLKNVAPEATGTNFTTRSINGGTTDQNNTIDDAAEANFDVQYAASISNPIPAVVFEIGGVGPIQPELGNVPGDSTEPWLQWLDAMLALPDDQLPHTITTSFGENEQSLPNGYVQQVCNQFGALGARGVSMLAASGDSGPGSACVTNDGKNTTRFTPIFPGSCPYVTAVGGVKGVSPEVATAFSAGGFSDRFARPAYQDNVVPAYLSKLGNQFNGLFNASGRGFPDVSAQSFNATFVDKGLIKGFQGTSAAAPTWAGLIGLVNSNLIAQNKAPLGFLNPWLYSTGAAGMNDIVQGGSIGCTGTNPFTGAPLPAVLGAKVVPNAGWNATSGWDPVSGMGTPDVTKLIALAMTNSTK</sequence>
<comment type="subcellular location">
    <subcellularLocation>
        <location evidence="3">Secreted</location>
        <location evidence="3">Extracellular space</location>
    </subcellularLocation>
</comment>
<evidence type="ECO:0000256" key="8">
    <source>
        <dbReference type="ARBA" id="ARBA00022729"/>
    </source>
</evidence>
<comment type="caution">
    <text evidence="18">The sequence shown here is derived from an EMBL/GenBank/DDBJ whole genome shotgun (WGS) entry which is preliminary data.</text>
</comment>
<evidence type="ECO:0000256" key="7">
    <source>
        <dbReference type="ARBA" id="ARBA00022723"/>
    </source>
</evidence>
<dbReference type="PANTHER" id="PTHR14218">
    <property type="entry name" value="PROTEASE S8 TRIPEPTIDYL PEPTIDASE I CLN2"/>
    <property type="match status" value="1"/>
</dbReference>
<dbReference type="SUPFAM" id="SSF52743">
    <property type="entry name" value="Subtilisin-like"/>
    <property type="match status" value="1"/>
</dbReference>
<organism evidence="18 19">
    <name type="scientific">Lachnellula suecica</name>
    <dbReference type="NCBI Taxonomy" id="602035"/>
    <lineage>
        <taxon>Eukaryota</taxon>
        <taxon>Fungi</taxon>
        <taxon>Dikarya</taxon>
        <taxon>Ascomycota</taxon>
        <taxon>Pezizomycotina</taxon>
        <taxon>Leotiomycetes</taxon>
        <taxon>Helotiales</taxon>
        <taxon>Lachnaceae</taxon>
        <taxon>Lachnellula</taxon>
    </lineage>
</organism>
<evidence type="ECO:0000256" key="11">
    <source>
        <dbReference type="ARBA" id="ARBA00022837"/>
    </source>
</evidence>
<evidence type="ECO:0000256" key="12">
    <source>
        <dbReference type="ARBA" id="ARBA00023026"/>
    </source>
</evidence>
<feature type="binding site" evidence="15">
    <location>
        <position position="560"/>
    </location>
    <ligand>
        <name>Ca(2+)</name>
        <dbReference type="ChEBI" id="CHEBI:29108"/>
    </ligand>
</feature>
<dbReference type="Pfam" id="PF00082">
    <property type="entry name" value="Peptidase_S8"/>
    <property type="match status" value="1"/>
</dbReference>
<dbReference type="InterPro" id="IPR036852">
    <property type="entry name" value="Peptidase_S8/S53_dom_sf"/>
</dbReference>
<evidence type="ECO:0000256" key="10">
    <source>
        <dbReference type="ARBA" id="ARBA00022825"/>
    </source>
</evidence>
<dbReference type="GO" id="GO:0046872">
    <property type="term" value="F:metal ion binding"/>
    <property type="evidence" value="ECO:0007669"/>
    <property type="project" value="UniProtKB-UniRule"/>
</dbReference>
<feature type="active site" description="Charge relay system" evidence="15">
    <location>
        <position position="308"/>
    </location>
</feature>
<dbReference type="PANTHER" id="PTHR14218:SF15">
    <property type="entry name" value="TRIPEPTIDYL-PEPTIDASE 1"/>
    <property type="match status" value="1"/>
</dbReference>
<keyword evidence="14" id="KW-0325">Glycoprotein</keyword>
<keyword evidence="19" id="KW-1185">Reference proteome</keyword>
<dbReference type="EC" id="3.4.14.10" evidence="4"/>
<comment type="cofactor">
    <cofactor evidence="15">
        <name>Ca(2+)</name>
        <dbReference type="ChEBI" id="CHEBI:29108"/>
    </cofactor>
    <text evidence="15">Binds 1 Ca(2+) ion per subunit.</text>
</comment>
<dbReference type="Pfam" id="PF09286">
    <property type="entry name" value="Pro-kuma_activ"/>
    <property type="match status" value="1"/>
</dbReference>
<dbReference type="PROSITE" id="PS51695">
    <property type="entry name" value="SEDOLISIN"/>
    <property type="match status" value="1"/>
</dbReference>
<evidence type="ECO:0000256" key="13">
    <source>
        <dbReference type="ARBA" id="ARBA00023145"/>
    </source>
</evidence>
<keyword evidence="8 16" id="KW-0732">Signal</keyword>
<dbReference type="SUPFAM" id="SSF54897">
    <property type="entry name" value="Protease propeptides/inhibitors"/>
    <property type="match status" value="1"/>
</dbReference>
<evidence type="ECO:0000256" key="4">
    <source>
        <dbReference type="ARBA" id="ARBA00012462"/>
    </source>
</evidence>
<evidence type="ECO:0000256" key="16">
    <source>
        <dbReference type="SAM" id="SignalP"/>
    </source>
</evidence>
<dbReference type="GO" id="GO:0006508">
    <property type="term" value="P:proteolysis"/>
    <property type="evidence" value="ECO:0007669"/>
    <property type="project" value="UniProtKB-KW"/>
</dbReference>
<dbReference type="CDD" id="cd04056">
    <property type="entry name" value="Peptidases_S53"/>
    <property type="match status" value="1"/>
</dbReference>
<feature type="active site" description="Charge relay system" evidence="15">
    <location>
        <position position="517"/>
    </location>
</feature>